<dbReference type="EMBL" id="AJWK01003879">
    <property type="status" value="NOT_ANNOTATED_CDS"/>
    <property type="molecule type" value="Genomic_DNA"/>
</dbReference>
<dbReference type="InterPro" id="IPR009003">
    <property type="entry name" value="Peptidase_S1_PA"/>
</dbReference>
<dbReference type="VEuPathDB" id="VectorBase:LLONM1_011448"/>
<comment type="subcellular location">
    <subcellularLocation>
        <location evidence="1">Membrane</location>
        <topology evidence="1">Multi-pass membrane protein</topology>
    </subcellularLocation>
    <subcellularLocation>
        <location evidence="2">Secreted</location>
        <location evidence="2">Extracellular space</location>
    </subcellularLocation>
</comment>
<feature type="domain" description="Peptidase S1" evidence="14">
    <location>
        <begin position="153"/>
        <end position="390"/>
    </location>
</feature>
<comment type="similarity">
    <text evidence="11">Belongs to the peptidase S1 family. CLIP subfamily.</text>
</comment>
<evidence type="ECO:0000256" key="2">
    <source>
        <dbReference type="ARBA" id="ARBA00004239"/>
    </source>
</evidence>
<evidence type="ECO:0000256" key="3">
    <source>
        <dbReference type="ARBA" id="ARBA00022670"/>
    </source>
</evidence>
<evidence type="ECO:0000256" key="13">
    <source>
        <dbReference type="SAM" id="Phobius"/>
    </source>
</evidence>
<dbReference type="AlphaFoldDB" id="A0A1B0GH16"/>
<protein>
    <submittedName>
        <fullName evidence="15">Putative trypsin-like serine protease</fullName>
    </submittedName>
</protein>
<dbReference type="PRINTS" id="PR00722">
    <property type="entry name" value="CHYMOTRYPSIN"/>
</dbReference>
<keyword evidence="9" id="KW-1015">Disulfide bond</keyword>
<dbReference type="SUPFAM" id="SSF144091">
    <property type="entry name" value="Rhomboid-like"/>
    <property type="match status" value="1"/>
</dbReference>
<dbReference type="InterPro" id="IPR051487">
    <property type="entry name" value="Ser/Thr_Proteases_Immune/Dev"/>
</dbReference>
<evidence type="ECO:0000256" key="9">
    <source>
        <dbReference type="ARBA" id="ARBA00023157"/>
    </source>
</evidence>
<reference evidence="16" key="3">
    <citation type="submission" date="2020-05" db="UniProtKB">
        <authorList>
            <consortium name="EnsemblMetazoa"/>
        </authorList>
    </citation>
    <scope>IDENTIFICATION</scope>
    <source>
        <strain evidence="16">Jacobina</strain>
    </source>
</reference>
<dbReference type="EMBL" id="GITU01009550">
    <property type="protein sequence ID" value="MBC1178253.1"/>
    <property type="molecule type" value="Transcribed_RNA"/>
</dbReference>
<dbReference type="FunFam" id="2.40.10.10:FF:000036">
    <property type="entry name" value="Trypsin beta"/>
    <property type="match status" value="1"/>
</dbReference>
<dbReference type="PROSITE" id="PS50240">
    <property type="entry name" value="TRYPSIN_DOM"/>
    <property type="match status" value="1"/>
</dbReference>
<reference evidence="15" key="2">
    <citation type="journal article" date="2020" name="BMC">
        <title>Leishmania infection induces a limited differential gene expression in the sand fly midgut.</title>
        <authorList>
            <person name="Coutinho-Abreu I.V."/>
            <person name="Serafim T.D."/>
            <person name="Meneses C."/>
            <person name="Kamhawi S."/>
            <person name="Oliveira F."/>
            <person name="Valenzuela J.G."/>
        </authorList>
    </citation>
    <scope>NUCLEOTIDE SEQUENCE</scope>
    <source>
        <strain evidence="15">Jacobina</strain>
        <tissue evidence="15">Midgut</tissue>
    </source>
</reference>
<dbReference type="EMBL" id="AJWK01003878">
    <property type="status" value="NOT_ANNOTATED_CDS"/>
    <property type="molecule type" value="Genomic_DNA"/>
</dbReference>
<dbReference type="VEuPathDB" id="VectorBase:LLONM1_002457"/>
<dbReference type="InterPro" id="IPR001314">
    <property type="entry name" value="Peptidase_S1A"/>
</dbReference>
<evidence type="ECO:0000313" key="15">
    <source>
        <dbReference type="EMBL" id="MBC1178253.1"/>
    </source>
</evidence>
<dbReference type="GO" id="GO:0005576">
    <property type="term" value="C:extracellular region"/>
    <property type="evidence" value="ECO:0007669"/>
    <property type="project" value="UniProtKB-SubCell"/>
</dbReference>
<keyword evidence="8 13" id="KW-0472">Membrane</keyword>
<dbReference type="InterPro" id="IPR022764">
    <property type="entry name" value="Peptidase_S54_rhomboid_dom"/>
</dbReference>
<keyword evidence="5 12" id="KW-0378">Hydrolase</keyword>
<dbReference type="PROSITE" id="PS00134">
    <property type="entry name" value="TRYPSIN_HIS"/>
    <property type="match status" value="1"/>
</dbReference>
<dbReference type="PROSITE" id="PS00135">
    <property type="entry name" value="TRYPSIN_SER"/>
    <property type="match status" value="1"/>
</dbReference>
<dbReference type="PANTHER" id="PTHR24256">
    <property type="entry name" value="TRYPTASE-RELATED"/>
    <property type="match status" value="1"/>
</dbReference>
<proteinExistence type="inferred from homology"/>
<dbReference type="SUPFAM" id="SSF50494">
    <property type="entry name" value="Trypsin-like serine proteases"/>
    <property type="match status" value="1"/>
</dbReference>
<feature type="transmembrane region" description="Helical" evidence="13">
    <location>
        <begin position="54"/>
        <end position="78"/>
    </location>
</feature>
<feature type="transmembrane region" description="Helical" evidence="13">
    <location>
        <begin position="90"/>
        <end position="113"/>
    </location>
</feature>
<dbReference type="Pfam" id="PF00089">
    <property type="entry name" value="Trypsin"/>
    <property type="match status" value="1"/>
</dbReference>
<dbReference type="GO" id="GO:0004252">
    <property type="term" value="F:serine-type endopeptidase activity"/>
    <property type="evidence" value="ECO:0007669"/>
    <property type="project" value="InterPro"/>
</dbReference>
<reference evidence="17" key="1">
    <citation type="submission" date="2012-05" db="EMBL/GenBank/DDBJ databases">
        <title>Whole Genome Assembly of Lutzomyia longipalpis.</title>
        <authorList>
            <person name="Richards S."/>
            <person name="Qu C."/>
            <person name="Dillon R."/>
            <person name="Worley K."/>
            <person name="Scherer S."/>
            <person name="Batterton M."/>
            <person name="Taylor A."/>
            <person name="Hawes A."/>
            <person name="Hernandez B."/>
            <person name="Kovar C."/>
            <person name="Mandapat C."/>
            <person name="Pham C."/>
            <person name="Qu C."/>
            <person name="Jing C."/>
            <person name="Bess C."/>
            <person name="Bandaranaike D."/>
            <person name="Ngo D."/>
            <person name="Ongeri F."/>
            <person name="Arias F."/>
            <person name="Lara F."/>
            <person name="Weissenberger G."/>
            <person name="Kamau G."/>
            <person name="Han H."/>
            <person name="Shen H."/>
            <person name="Dinh H."/>
            <person name="Khalil I."/>
            <person name="Jones J."/>
            <person name="Shafer J."/>
            <person name="Jayaseelan J."/>
            <person name="Quiroz J."/>
            <person name="Blankenburg K."/>
            <person name="Nguyen L."/>
            <person name="Jackson L."/>
            <person name="Francisco L."/>
            <person name="Tang L.-Y."/>
            <person name="Pu L.-L."/>
            <person name="Perales L."/>
            <person name="Lorensuhewa L."/>
            <person name="Munidasa M."/>
            <person name="Coyle M."/>
            <person name="Taylor M."/>
            <person name="Puazo M."/>
            <person name="Firestine M."/>
            <person name="Scheel M."/>
            <person name="Javaid M."/>
            <person name="Wang M."/>
            <person name="Li M."/>
            <person name="Tabassum N."/>
            <person name="Saada N."/>
            <person name="Osuji N."/>
            <person name="Aqrawi P."/>
            <person name="Fu Q."/>
            <person name="Thornton R."/>
            <person name="Raj R."/>
            <person name="Goodspeed R."/>
            <person name="Mata R."/>
            <person name="Najjar R."/>
            <person name="Gubbala S."/>
            <person name="Lee S."/>
            <person name="Denson S."/>
            <person name="Patil S."/>
            <person name="Macmil S."/>
            <person name="Qi S."/>
            <person name="Matskevitch T."/>
            <person name="Palculict T."/>
            <person name="Mathew T."/>
            <person name="Vee V."/>
            <person name="Velamala V."/>
            <person name="Korchina V."/>
            <person name="Cai W."/>
            <person name="Liu W."/>
            <person name="Dai W."/>
            <person name="Zou X."/>
            <person name="Zhu Y."/>
            <person name="Zhang Y."/>
            <person name="Wu Y.-Q."/>
            <person name="Xin Y."/>
            <person name="Nazarath L."/>
            <person name="Kovar C."/>
            <person name="Han Y."/>
            <person name="Muzny D."/>
            <person name="Gibbs R."/>
        </authorList>
    </citation>
    <scope>NUCLEOTIDE SEQUENCE [LARGE SCALE GENOMIC DNA]</scope>
    <source>
        <strain evidence="17">Jacobina</strain>
    </source>
</reference>
<dbReference type="FunFam" id="2.40.10.10:FF:000068">
    <property type="entry name" value="transmembrane protease serine 2"/>
    <property type="match status" value="1"/>
</dbReference>
<dbReference type="GO" id="GO:0006508">
    <property type="term" value="P:proteolysis"/>
    <property type="evidence" value="ECO:0007669"/>
    <property type="project" value="UniProtKB-KW"/>
</dbReference>
<dbReference type="InterPro" id="IPR033116">
    <property type="entry name" value="TRYPSIN_SER"/>
</dbReference>
<dbReference type="VEuPathDB" id="VectorBase:LLOJ000991"/>
<organism evidence="16 17">
    <name type="scientific">Lutzomyia longipalpis</name>
    <name type="common">Sand fly</name>
    <dbReference type="NCBI Taxonomy" id="7200"/>
    <lineage>
        <taxon>Eukaryota</taxon>
        <taxon>Metazoa</taxon>
        <taxon>Ecdysozoa</taxon>
        <taxon>Arthropoda</taxon>
        <taxon>Hexapoda</taxon>
        <taxon>Insecta</taxon>
        <taxon>Pterygota</taxon>
        <taxon>Neoptera</taxon>
        <taxon>Endopterygota</taxon>
        <taxon>Diptera</taxon>
        <taxon>Nematocera</taxon>
        <taxon>Psychodoidea</taxon>
        <taxon>Psychodidae</taxon>
        <taxon>Lutzomyia</taxon>
        <taxon>Lutzomyia</taxon>
    </lineage>
</organism>
<dbReference type="InterPro" id="IPR035952">
    <property type="entry name" value="Rhomboid-like_sf"/>
</dbReference>
<accession>A0A1B0GH16</accession>
<dbReference type="CDD" id="cd00190">
    <property type="entry name" value="Tryp_SPc"/>
    <property type="match status" value="1"/>
</dbReference>
<keyword evidence="17" id="KW-1185">Reference proteome</keyword>
<evidence type="ECO:0000313" key="17">
    <source>
        <dbReference type="Proteomes" id="UP000092461"/>
    </source>
</evidence>
<dbReference type="EnsemblMetazoa" id="LLOJ000991-RA">
    <property type="protein sequence ID" value="LLOJ000991-PA"/>
    <property type="gene ID" value="LLOJ000991"/>
</dbReference>
<evidence type="ECO:0000256" key="7">
    <source>
        <dbReference type="ARBA" id="ARBA00022989"/>
    </source>
</evidence>
<dbReference type="InterPro" id="IPR043504">
    <property type="entry name" value="Peptidase_S1_PA_chymotrypsin"/>
</dbReference>
<evidence type="ECO:0000256" key="11">
    <source>
        <dbReference type="ARBA" id="ARBA00024195"/>
    </source>
</evidence>
<keyword evidence="6 12" id="KW-0720">Serine protease</keyword>
<keyword evidence="3 12" id="KW-0645">Protease</keyword>
<evidence type="ECO:0000313" key="16">
    <source>
        <dbReference type="EnsemblMetazoa" id="LLOJ000991-PA"/>
    </source>
</evidence>
<evidence type="ECO:0000256" key="10">
    <source>
        <dbReference type="ARBA" id="ARBA00023180"/>
    </source>
</evidence>
<dbReference type="Pfam" id="PF01694">
    <property type="entry name" value="Rhomboid"/>
    <property type="match status" value="1"/>
</dbReference>
<evidence type="ECO:0000256" key="5">
    <source>
        <dbReference type="ARBA" id="ARBA00022801"/>
    </source>
</evidence>
<keyword evidence="10" id="KW-0325">Glycoprotein</keyword>
<keyword evidence="4 13" id="KW-0812">Transmembrane</keyword>
<keyword evidence="7 13" id="KW-1133">Transmembrane helix</keyword>
<evidence type="ECO:0000256" key="6">
    <source>
        <dbReference type="ARBA" id="ARBA00022825"/>
    </source>
</evidence>
<dbReference type="EMBL" id="AJWK01003880">
    <property type="status" value="NOT_ANNOTATED_CDS"/>
    <property type="molecule type" value="Genomic_DNA"/>
</dbReference>
<dbReference type="SMART" id="SM00020">
    <property type="entry name" value="Tryp_SPc"/>
    <property type="match status" value="1"/>
</dbReference>
<dbReference type="GO" id="GO:0016020">
    <property type="term" value="C:membrane"/>
    <property type="evidence" value="ECO:0007669"/>
    <property type="project" value="UniProtKB-SubCell"/>
</dbReference>
<evidence type="ECO:0000259" key="14">
    <source>
        <dbReference type="PROSITE" id="PS50240"/>
    </source>
</evidence>
<dbReference type="Gene3D" id="2.40.10.10">
    <property type="entry name" value="Trypsin-like serine proteases"/>
    <property type="match status" value="2"/>
</dbReference>
<dbReference type="Proteomes" id="UP000092461">
    <property type="component" value="Unassembled WGS sequence"/>
</dbReference>
<sequence>MCSRLEFDGLSGLDCLGFFTYHTLTSGQADPAGPVPIDSMFIYRPDKRHEVWRFLFYMVLHAGWFHLGFNLVVQLLVGLPLEMSVLAQSIGMWASLLGFVLLSAYATAVPSWWDKLRAPHEIPEWQEQHPALMALLNNDDDAIGATVDFESRIVNGNKATPHQFPYQAALVVRLESENTICGGSLLSTKYVLTAAHCTDLSLYVTVYLGVHNLSDYTEHTRVVQTVFRSDIIVHEQYNTSGYQNDVSVIKLPVSVAFSYAIQPVRLPSFDHKDNTFLSVEAIVSGWGRTTDASPDGTDTLHYATLSVISNAACRTLYPTLQDTNICTRGANRSGTCQGDSGGPMVIREDDGVLTQIGIVSFGSGLGCEYNWPNVFARLTSFLCWLGCHTDVQIRNHP</sequence>
<dbReference type="InterPro" id="IPR001254">
    <property type="entry name" value="Trypsin_dom"/>
</dbReference>
<evidence type="ECO:0000256" key="4">
    <source>
        <dbReference type="ARBA" id="ARBA00022692"/>
    </source>
</evidence>
<name>A0A1B0GH16_LUTLO</name>
<evidence type="ECO:0000256" key="12">
    <source>
        <dbReference type="RuleBase" id="RU363034"/>
    </source>
</evidence>
<dbReference type="InterPro" id="IPR018114">
    <property type="entry name" value="TRYPSIN_HIS"/>
</dbReference>
<evidence type="ECO:0000256" key="8">
    <source>
        <dbReference type="ARBA" id="ARBA00023136"/>
    </source>
</evidence>
<evidence type="ECO:0000256" key="1">
    <source>
        <dbReference type="ARBA" id="ARBA00004141"/>
    </source>
</evidence>
<dbReference type="Gene3D" id="1.20.1540.10">
    <property type="entry name" value="Rhomboid-like"/>
    <property type="match status" value="1"/>
</dbReference>